<proteinExistence type="predicted"/>
<protein>
    <submittedName>
        <fullName evidence="1">Uncharacterized protein</fullName>
    </submittedName>
</protein>
<gene>
    <name evidence="1" type="ORF">PYM288_LOCUS16469</name>
</gene>
<dbReference type="AlphaFoldDB" id="A0A814JHB0"/>
<dbReference type="Proteomes" id="UP000663854">
    <property type="component" value="Unassembled WGS sequence"/>
</dbReference>
<name>A0A814JHB0_9BILA</name>
<evidence type="ECO:0000313" key="2">
    <source>
        <dbReference type="Proteomes" id="UP000663854"/>
    </source>
</evidence>
<organism evidence="1 2">
    <name type="scientific">Rotaria sordida</name>
    <dbReference type="NCBI Taxonomy" id="392033"/>
    <lineage>
        <taxon>Eukaryota</taxon>
        <taxon>Metazoa</taxon>
        <taxon>Spiralia</taxon>
        <taxon>Gnathifera</taxon>
        <taxon>Rotifera</taxon>
        <taxon>Eurotatoria</taxon>
        <taxon>Bdelloidea</taxon>
        <taxon>Philodinida</taxon>
        <taxon>Philodinidae</taxon>
        <taxon>Rotaria</taxon>
    </lineage>
</organism>
<comment type="caution">
    <text evidence="1">The sequence shown here is derived from an EMBL/GenBank/DDBJ whole genome shotgun (WGS) entry which is preliminary data.</text>
</comment>
<accession>A0A814JHB0</accession>
<dbReference type="EMBL" id="CAJNOH010000429">
    <property type="protein sequence ID" value="CAF1037613.1"/>
    <property type="molecule type" value="Genomic_DNA"/>
</dbReference>
<reference evidence="1" key="1">
    <citation type="submission" date="2021-02" db="EMBL/GenBank/DDBJ databases">
        <authorList>
            <person name="Nowell W R."/>
        </authorList>
    </citation>
    <scope>NUCLEOTIDE SEQUENCE</scope>
</reference>
<sequence>MKLNRYAKYFNTLYHKNSIINNTLQTYDLSNFHQFNFYRYEQQIRNYYSSTTDMTEYQIKLNQDIIAEWYWNKPRQELFDQWMQTSNIMNKLKITSLTGIHYNIRYFSLNQLELLQIIKEHQPMITSLNEFGSHIHMKIIEKLLSNYEIIKVEGKNKHGGTVLTIDKTDKDATILWQHLTNTKNDNSIEKPMKNSDLTFSSHDFNIIINSLKNNKSSSFDRISNQMVKLIPIEYYPILINQYSKLFASTRWKQQ</sequence>
<evidence type="ECO:0000313" key="1">
    <source>
        <dbReference type="EMBL" id="CAF1037613.1"/>
    </source>
</evidence>